<evidence type="ECO:0000313" key="1">
    <source>
        <dbReference type="EMBL" id="EEN50772.1"/>
    </source>
</evidence>
<name>C3Z9S6_BRAFL</name>
<proteinExistence type="predicted"/>
<reference evidence="1" key="1">
    <citation type="journal article" date="2008" name="Nature">
        <title>The amphioxus genome and the evolution of the chordate karyotype.</title>
        <authorList>
            <consortium name="US DOE Joint Genome Institute (JGI-PGF)"/>
            <person name="Putnam N.H."/>
            <person name="Butts T."/>
            <person name="Ferrier D.E.K."/>
            <person name="Furlong R.F."/>
            <person name="Hellsten U."/>
            <person name="Kawashima T."/>
            <person name="Robinson-Rechavi M."/>
            <person name="Shoguchi E."/>
            <person name="Terry A."/>
            <person name="Yu J.-K."/>
            <person name="Benito-Gutierrez E.L."/>
            <person name="Dubchak I."/>
            <person name="Garcia-Fernandez J."/>
            <person name="Gibson-Brown J.J."/>
            <person name="Grigoriev I.V."/>
            <person name="Horton A.C."/>
            <person name="de Jong P.J."/>
            <person name="Jurka J."/>
            <person name="Kapitonov V.V."/>
            <person name="Kohara Y."/>
            <person name="Kuroki Y."/>
            <person name="Lindquist E."/>
            <person name="Lucas S."/>
            <person name="Osoegawa K."/>
            <person name="Pennacchio L.A."/>
            <person name="Salamov A.A."/>
            <person name="Satou Y."/>
            <person name="Sauka-Spengler T."/>
            <person name="Schmutz J."/>
            <person name="Shin-I T."/>
            <person name="Toyoda A."/>
            <person name="Bronner-Fraser M."/>
            <person name="Fujiyama A."/>
            <person name="Holland L.Z."/>
            <person name="Holland P.W.H."/>
            <person name="Satoh N."/>
            <person name="Rokhsar D.S."/>
        </authorList>
    </citation>
    <scope>NUCLEOTIDE SEQUENCE [LARGE SCALE GENOMIC DNA]</scope>
    <source>
        <strain evidence="1">S238N-H82</strain>
        <tissue evidence="1">Testes</tissue>
    </source>
</reference>
<sequence length="106" mass="11974">MQIRGISSLIRPPSDHVWSLKRPTRPALVLEGEMLTPVAGLVEYVPSLCGSFVLVDTLHKRMILVPPAWKTWLSGCPNREHDLIINDEVVIVANQSHQTTREIRLE</sequence>
<dbReference type="InParanoid" id="C3Z9S6"/>
<gene>
    <name evidence="1" type="ORF">BRAFLDRAFT_81230</name>
</gene>
<organism>
    <name type="scientific">Branchiostoma floridae</name>
    <name type="common">Florida lancelet</name>
    <name type="synonym">Amphioxus</name>
    <dbReference type="NCBI Taxonomy" id="7739"/>
    <lineage>
        <taxon>Eukaryota</taxon>
        <taxon>Metazoa</taxon>
        <taxon>Chordata</taxon>
        <taxon>Cephalochordata</taxon>
        <taxon>Leptocardii</taxon>
        <taxon>Amphioxiformes</taxon>
        <taxon>Branchiostomatidae</taxon>
        <taxon>Branchiostoma</taxon>
    </lineage>
</organism>
<accession>C3Z9S6</accession>
<protein>
    <submittedName>
        <fullName evidence="1">Uncharacterized protein</fullName>
    </submittedName>
</protein>
<dbReference type="EMBL" id="GG666600">
    <property type="protein sequence ID" value="EEN50772.1"/>
    <property type="molecule type" value="Genomic_DNA"/>
</dbReference>
<dbReference type="AlphaFoldDB" id="C3Z9S6"/>